<evidence type="ECO:0000256" key="6">
    <source>
        <dbReference type="ARBA" id="ARBA00022603"/>
    </source>
</evidence>
<proteinExistence type="inferred from homology"/>
<protein>
    <recommendedName>
        <fullName evidence="4">Protein-L-isoaspartate O-methyltransferase</fullName>
        <ecNumber evidence="3">2.1.1.77</ecNumber>
    </recommendedName>
    <alternativeName>
        <fullName evidence="11">L-isoaspartyl protein carboxyl methyltransferase</fullName>
    </alternativeName>
    <alternativeName>
        <fullName evidence="9">Protein L-isoaspartyl methyltransferase</fullName>
    </alternativeName>
    <alternativeName>
        <fullName evidence="10">Protein-beta-aspartate methyltransferase</fullName>
    </alternativeName>
</protein>
<dbReference type="EC" id="2.1.1.77" evidence="3"/>
<comment type="similarity">
    <text evidence="2">Belongs to the methyltransferase superfamily. L-isoaspartyl/D-aspartyl protein methyltransferase family.</text>
</comment>
<evidence type="ECO:0000313" key="12">
    <source>
        <dbReference type="EMBL" id="PIP86757.1"/>
    </source>
</evidence>
<dbReference type="CDD" id="cd02440">
    <property type="entry name" value="AdoMet_MTases"/>
    <property type="match status" value="1"/>
</dbReference>
<dbReference type="GO" id="GO:0004719">
    <property type="term" value="F:protein-L-isoaspartate (D-aspartate) O-methyltransferase activity"/>
    <property type="evidence" value="ECO:0007669"/>
    <property type="project" value="UniProtKB-EC"/>
</dbReference>
<reference evidence="12 13" key="1">
    <citation type="submission" date="2017-09" db="EMBL/GenBank/DDBJ databases">
        <title>Depth-based differentiation of microbial function through sediment-hosted aquifers and enrichment of novel symbionts in the deep terrestrial subsurface.</title>
        <authorList>
            <person name="Probst A.J."/>
            <person name="Ladd B."/>
            <person name="Jarett J.K."/>
            <person name="Geller-Mcgrath D.E."/>
            <person name="Sieber C.M."/>
            <person name="Emerson J.B."/>
            <person name="Anantharaman K."/>
            <person name="Thomas B.C."/>
            <person name="Malmstrom R."/>
            <person name="Stieglmeier M."/>
            <person name="Klingl A."/>
            <person name="Woyke T."/>
            <person name="Ryan C.M."/>
            <person name="Banfield J.F."/>
        </authorList>
    </citation>
    <scope>NUCLEOTIDE SEQUENCE [LARGE SCALE GENOMIC DNA]</scope>
    <source>
        <strain evidence="12">CG22_combo_CG10-13_8_21_14_all_43_18</strain>
    </source>
</reference>
<accession>A0A2H0DX58</accession>
<evidence type="ECO:0000256" key="8">
    <source>
        <dbReference type="ARBA" id="ARBA00022691"/>
    </source>
</evidence>
<evidence type="ECO:0000256" key="4">
    <source>
        <dbReference type="ARBA" id="ARBA00013346"/>
    </source>
</evidence>
<evidence type="ECO:0000256" key="9">
    <source>
        <dbReference type="ARBA" id="ARBA00030757"/>
    </source>
</evidence>
<evidence type="ECO:0000256" key="1">
    <source>
        <dbReference type="ARBA" id="ARBA00004496"/>
    </source>
</evidence>
<evidence type="ECO:0000256" key="10">
    <source>
        <dbReference type="ARBA" id="ARBA00031323"/>
    </source>
</evidence>
<gene>
    <name evidence="12" type="ORF">COW82_00370</name>
</gene>
<dbReference type="SUPFAM" id="SSF53335">
    <property type="entry name" value="S-adenosyl-L-methionine-dependent methyltransferases"/>
    <property type="match status" value="1"/>
</dbReference>
<keyword evidence="6 12" id="KW-0489">Methyltransferase</keyword>
<keyword evidence="5" id="KW-0963">Cytoplasm</keyword>
<dbReference type="InterPro" id="IPR000682">
    <property type="entry name" value="PCMT"/>
</dbReference>
<dbReference type="PANTHER" id="PTHR11579:SF0">
    <property type="entry name" value="PROTEIN-L-ISOASPARTATE(D-ASPARTATE) O-METHYLTRANSFERASE"/>
    <property type="match status" value="1"/>
</dbReference>
<organism evidence="12 13">
    <name type="scientific">Candidatus Campbellbacteria bacterium CG22_combo_CG10-13_8_21_14_all_43_18</name>
    <dbReference type="NCBI Taxonomy" id="1974530"/>
    <lineage>
        <taxon>Bacteria</taxon>
        <taxon>Candidatus Campbelliibacteriota</taxon>
    </lineage>
</organism>
<keyword evidence="8" id="KW-0949">S-adenosyl-L-methionine</keyword>
<evidence type="ECO:0000313" key="13">
    <source>
        <dbReference type="Proteomes" id="UP000231276"/>
    </source>
</evidence>
<dbReference type="AlphaFoldDB" id="A0A2H0DX58"/>
<dbReference type="Gene3D" id="3.40.50.150">
    <property type="entry name" value="Vaccinia Virus protein VP39"/>
    <property type="match status" value="1"/>
</dbReference>
<dbReference type="Pfam" id="PF01135">
    <property type="entry name" value="PCMT"/>
    <property type="match status" value="1"/>
</dbReference>
<dbReference type="GO" id="GO:0005737">
    <property type="term" value="C:cytoplasm"/>
    <property type="evidence" value="ECO:0007669"/>
    <property type="project" value="UniProtKB-SubCell"/>
</dbReference>
<dbReference type="EMBL" id="PCTS01000006">
    <property type="protein sequence ID" value="PIP86757.1"/>
    <property type="molecule type" value="Genomic_DNA"/>
</dbReference>
<evidence type="ECO:0000256" key="3">
    <source>
        <dbReference type="ARBA" id="ARBA00011890"/>
    </source>
</evidence>
<evidence type="ECO:0000256" key="2">
    <source>
        <dbReference type="ARBA" id="ARBA00005369"/>
    </source>
</evidence>
<dbReference type="GO" id="GO:0032259">
    <property type="term" value="P:methylation"/>
    <property type="evidence" value="ECO:0007669"/>
    <property type="project" value="UniProtKB-KW"/>
</dbReference>
<feature type="non-terminal residue" evidence="12">
    <location>
        <position position="1"/>
    </location>
</feature>
<name>A0A2H0DX58_9BACT</name>
<evidence type="ECO:0000256" key="5">
    <source>
        <dbReference type="ARBA" id="ARBA00022490"/>
    </source>
</evidence>
<comment type="caution">
    <text evidence="12">The sequence shown here is derived from an EMBL/GenBank/DDBJ whole genome shotgun (WGS) entry which is preliminary data.</text>
</comment>
<evidence type="ECO:0000256" key="11">
    <source>
        <dbReference type="ARBA" id="ARBA00031350"/>
    </source>
</evidence>
<keyword evidence="7 12" id="KW-0808">Transferase</keyword>
<dbReference type="Proteomes" id="UP000231276">
    <property type="component" value="Unassembled WGS sequence"/>
</dbReference>
<evidence type="ECO:0000256" key="7">
    <source>
        <dbReference type="ARBA" id="ARBA00022679"/>
    </source>
</evidence>
<sequence length="158" mass="17426">PLPIGEGQTISQPTVVAFMLELLELEEGQKVLDVGSGSGWTTALIRDIVGPSGEVYGLERQPNLVEFGRANLGKFNFRKAEIFQAKEGVLGYPERGPYDRILVSAAYDEIPQELIKQLKAGGIMVAPVRDSILKISKKSEDEIEKEGFQGFYFVPLIK</sequence>
<comment type="subcellular location">
    <subcellularLocation>
        <location evidence="1">Cytoplasm</location>
    </subcellularLocation>
</comment>
<dbReference type="InterPro" id="IPR029063">
    <property type="entry name" value="SAM-dependent_MTases_sf"/>
</dbReference>
<dbReference type="PANTHER" id="PTHR11579">
    <property type="entry name" value="PROTEIN-L-ISOASPARTATE O-METHYLTRANSFERASE"/>
    <property type="match status" value="1"/>
</dbReference>